<dbReference type="CDD" id="cd05387">
    <property type="entry name" value="BY-kinase"/>
    <property type="match status" value="1"/>
</dbReference>
<dbReference type="InterPro" id="IPR027417">
    <property type="entry name" value="P-loop_NTPase"/>
</dbReference>
<organism evidence="11">
    <name type="scientific">Kitasatospora camelliae</name>
    <dbReference type="NCBI Taxonomy" id="3156397"/>
    <lineage>
        <taxon>Bacteria</taxon>
        <taxon>Bacillati</taxon>
        <taxon>Actinomycetota</taxon>
        <taxon>Actinomycetes</taxon>
        <taxon>Kitasatosporales</taxon>
        <taxon>Streptomycetaceae</taxon>
        <taxon>Kitasatospora</taxon>
    </lineage>
</organism>
<dbReference type="GO" id="GO:0005886">
    <property type="term" value="C:plasma membrane"/>
    <property type="evidence" value="ECO:0007669"/>
    <property type="project" value="UniProtKB-SubCell"/>
</dbReference>
<sequence length="500" mass="52978">MALRSLLGLIRDRWKLIVVVTLLAGAVSAGLTARAERTYSSSLTFLVSAQVDSSNVMQAYQAGLLSQQKLESYANLLTGPMLAGAVAQTGRLPLAADELQSRISAQAVPQTVLLRATVTGDSPEQAQEIARVIAVVFPQQINQLERPETGGASTVVIRVVAQPSYSPQPVSPRPVRNLAAGLALGLLAGLGLAAVARTLDTSLKTVEQLGRALGGKPVLGAIPYDPAARGTPVLYDADLVGSRMEAFRKLRVAFGFVQVDAPRKVIMFTSAMPHDGKSTTVCNLAAALGTVGTQAIIVECDLRRPQVGRYLGLPNGAGLTDVLLGRATLDDAVQTWGDDAVDVLTSGTLPPNPGDLLGSQRMEQLLEELRSRYEVVLLDLPPTLAFADAAAAGRHCDGAIVVARHGRTRVEQLRRVVESLTAADTPVLAGVLCMAPHRRDTDGGWRYGYHYYQAEKPRKYGARVARARAARIRTGAGADGRRLSDGTVTVDADPAPPVAR</sequence>
<dbReference type="InterPro" id="IPR050445">
    <property type="entry name" value="Bact_polysacc_biosynth/exp"/>
</dbReference>
<protein>
    <submittedName>
        <fullName evidence="11">Polysaccharide biosynthesis tyrosine autokinase</fullName>
        <ecNumber evidence="11">2.7.10.2</ecNumber>
    </submittedName>
</protein>
<dbReference type="EMBL" id="CP159872">
    <property type="protein sequence ID" value="XCM77462.1"/>
    <property type="molecule type" value="Genomic_DNA"/>
</dbReference>
<evidence type="ECO:0000256" key="7">
    <source>
        <dbReference type="ARBA" id="ARBA00022989"/>
    </source>
</evidence>
<reference evidence="11" key="1">
    <citation type="submission" date="2024-06" db="EMBL/GenBank/DDBJ databases">
        <title>The genome sequences of Kitasatospora sp. strain HUAS MG31.</title>
        <authorList>
            <person name="Mo P."/>
        </authorList>
    </citation>
    <scope>NUCLEOTIDE SEQUENCE</scope>
    <source>
        <strain evidence="11">HUAS MG31</strain>
    </source>
</reference>
<evidence type="ECO:0000256" key="2">
    <source>
        <dbReference type="ARBA" id="ARBA00006683"/>
    </source>
</evidence>
<dbReference type="Gene3D" id="3.40.50.300">
    <property type="entry name" value="P-loop containing nucleotide triphosphate hydrolases"/>
    <property type="match status" value="1"/>
</dbReference>
<keyword evidence="11" id="KW-0808">Transferase</keyword>
<dbReference type="InterPro" id="IPR005702">
    <property type="entry name" value="Wzc-like_C"/>
</dbReference>
<keyword evidence="5" id="KW-0547">Nucleotide-binding</keyword>
<dbReference type="Pfam" id="PF02706">
    <property type="entry name" value="Wzz"/>
    <property type="match status" value="1"/>
</dbReference>
<evidence type="ECO:0000259" key="10">
    <source>
        <dbReference type="Pfam" id="PF02706"/>
    </source>
</evidence>
<feature type="domain" description="Polysaccharide chain length determinant N-terminal" evidence="10">
    <location>
        <begin position="3"/>
        <end position="88"/>
    </location>
</feature>
<dbReference type="InterPro" id="IPR003856">
    <property type="entry name" value="LPS_length_determ_N"/>
</dbReference>
<dbReference type="PANTHER" id="PTHR32309">
    <property type="entry name" value="TYROSINE-PROTEIN KINASE"/>
    <property type="match status" value="1"/>
</dbReference>
<dbReference type="RefSeq" id="WP_354637077.1">
    <property type="nucleotide sequence ID" value="NZ_CP159872.1"/>
</dbReference>
<accession>A0AAU8JQQ6</accession>
<evidence type="ECO:0000256" key="8">
    <source>
        <dbReference type="ARBA" id="ARBA00023136"/>
    </source>
</evidence>
<evidence type="ECO:0000313" key="11">
    <source>
        <dbReference type="EMBL" id="XCM77462.1"/>
    </source>
</evidence>
<keyword evidence="3" id="KW-1003">Cell membrane</keyword>
<keyword evidence="6" id="KW-0067">ATP-binding</keyword>
<comment type="subcellular location">
    <subcellularLocation>
        <location evidence="1">Cell membrane</location>
        <topology evidence="1">Multi-pass membrane protein</topology>
    </subcellularLocation>
</comment>
<dbReference type="KEGG" id="kcm:ABWK59_00080"/>
<keyword evidence="7" id="KW-1133">Transmembrane helix</keyword>
<evidence type="ECO:0000256" key="6">
    <source>
        <dbReference type="ARBA" id="ARBA00022840"/>
    </source>
</evidence>
<evidence type="ECO:0000256" key="9">
    <source>
        <dbReference type="SAM" id="MobiDB-lite"/>
    </source>
</evidence>
<evidence type="ECO:0000256" key="3">
    <source>
        <dbReference type="ARBA" id="ARBA00022475"/>
    </source>
</evidence>
<evidence type="ECO:0000256" key="5">
    <source>
        <dbReference type="ARBA" id="ARBA00022741"/>
    </source>
</evidence>
<feature type="region of interest" description="Disordered" evidence="9">
    <location>
        <begin position="476"/>
        <end position="500"/>
    </location>
</feature>
<keyword evidence="4" id="KW-0812">Transmembrane</keyword>
<dbReference type="PANTHER" id="PTHR32309:SF31">
    <property type="entry name" value="CAPSULAR EXOPOLYSACCHARIDE FAMILY"/>
    <property type="match status" value="1"/>
</dbReference>
<evidence type="ECO:0000256" key="4">
    <source>
        <dbReference type="ARBA" id="ARBA00022692"/>
    </source>
</evidence>
<dbReference type="GO" id="GO:0004715">
    <property type="term" value="F:non-membrane spanning protein tyrosine kinase activity"/>
    <property type="evidence" value="ECO:0007669"/>
    <property type="project" value="UniProtKB-EC"/>
</dbReference>
<dbReference type="SUPFAM" id="SSF52540">
    <property type="entry name" value="P-loop containing nucleoside triphosphate hydrolases"/>
    <property type="match status" value="1"/>
</dbReference>
<proteinExistence type="inferred from homology"/>
<comment type="similarity">
    <text evidence="2">Belongs to the CpsC/CapA family.</text>
</comment>
<dbReference type="AlphaFoldDB" id="A0AAU8JQQ6"/>
<name>A0AAU8JQQ6_9ACTN</name>
<gene>
    <name evidence="11" type="ORF">ABWK59_00080</name>
</gene>
<dbReference type="EC" id="2.7.10.2" evidence="11"/>
<keyword evidence="8" id="KW-0472">Membrane</keyword>
<evidence type="ECO:0000256" key="1">
    <source>
        <dbReference type="ARBA" id="ARBA00004651"/>
    </source>
</evidence>
<dbReference type="GO" id="GO:0005524">
    <property type="term" value="F:ATP binding"/>
    <property type="evidence" value="ECO:0007669"/>
    <property type="project" value="UniProtKB-KW"/>
</dbReference>
<dbReference type="NCBIfam" id="TIGR01007">
    <property type="entry name" value="eps_fam"/>
    <property type="match status" value="1"/>
</dbReference>